<evidence type="ECO:0000313" key="1">
    <source>
        <dbReference type="EMBL" id="CAD8079638.1"/>
    </source>
</evidence>
<keyword evidence="2" id="KW-1185">Reference proteome</keyword>
<sequence>MIIYGTFDQNFRNQNINIKPFQIDISPNSTIEELKILITLQFTNLHLEDFDILNRQRIRLKESDSVQALYQERQDVTQIFVANSGILNVQCCFIM</sequence>
<organism evidence="1 2">
    <name type="scientific">Paramecium sonneborni</name>
    <dbReference type="NCBI Taxonomy" id="65129"/>
    <lineage>
        <taxon>Eukaryota</taxon>
        <taxon>Sar</taxon>
        <taxon>Alveolata</taxon>
        <taxon>Ciliophora</taxon>
        <taxon>Intramacronucleata</taxon>
        <taxon>Oligohymenophorea</taxon>
        <taxon>Peniculida</taxon>
        <taxon>Parameciidae</taxon>
        <taxon>Paramecium</taxon>
    </lineage>
</organism>
<accession>A0A8S1MHN9</accession>
<proteinExistence type="predicted"/>
<comment type="caution">
    <text evidence="1">The sequence shown here is derived from an EMBL/GenBank/DDBJ whole genome shotgun (WGS) entry which is preliminary data.</text>
</comment>
<name>A0A8S1MHN9_9CILI</name>
<dbReference type="EMBL" id="CAJJDN010000039">
    <property type="protein sequence ID" value="CAD8079638.1"/>
    <property type="molecule type" value="Genomic_DNA"/>
</dbReference>
<protein>
    <submittedName>
        <fullName evidence="1">Uncharacterized protein</fullName>
    </submittedName>
</protein>
<reference evidence="1" key="1">
    <citation type="submission" date="2021-01" db="EMBL/GenBank/DDBJ databases">
        <authorList>
            <consortium name="Genoscope - CEA"/>
            <person name="William W."/>
        </authorList>
    </citation>
    <scope>NUCLEOTIDE SEQUENCE</scope>
</reference>
<dbReference type="AlphaFoldDB" id="A0A8S1MHN9"/>
<dbReference type="Proteomes" id="UP000692954">
    <property type="component" value="Unassembled WGS sequence"/>
</dbReference>
<gene>
    <name evidence="1" type="ORF">PSON_ATCC_30995.1.T0390213</name>
</gene>
<evidence type="ECO:0000313" key="2">
    <source>
        <dbReference type="Proteomes" id="UP000692954"/>
    </source>
</evidence>
<dbReference type="OrthoDB" id="303170at2759"/>